<dbReference type="SUPFAM" id="SSF143456">
    <property type="entry name" value="VC0467-like"/>
    <property type="match status" value="1"/>
</dbReference>
<dbReference type="Pfam" id="PF02622">
    <property type="entry name" value="DUF179"/>
    <property type="match status" value="1"/>
</dbReference>
<accession>A0ABN2TES5</accession>
<dbReference type="NCBIfam" id="NF001270">
    <property type="entry name" value="PRK00228.2-2"/>
    <property type="match status" value="1"/>
</dbReference>
<dbReference type="PANTHER" id="PTHR30327:SF1">
    <property type="entry name" value="UPF0301 PROTEIN YQGE"/>
    <property type="match status" value="1"/>
</dbReference>
<keyword evidence="5" id="KW-1185">Reference proteome</keyword>
<dbReference type="InterPro" id="IPR003774">
    <property type="entry name" value="AlgH-like"/>
</dbReference>
<gene>
    <name evidence="4" type="ORF">GCM10009838_86880</name>
</gene>
<name>A0ABN2TES5_9ACTN</name>
<feature type="compositionally biased region" description="Basic and acidic residues" evidence="3">
    <location>
        <begin position="7"/>
        <end position="20"/>
    </location>
</feature>
<evidence type="ECO:0000313" key="5">
    <source>
        <dbReference type="Proteomes" id="UP001499854"/>
    </source>
</evidence>
<sequence>MSAMTDAGRDAGEQDGGRTPLERLTGKLLVATTVLVDPNFDRTVVLVVDHDDDGTLGVVLNRPGSLDVGDVLEAWAPLAAEPPTVFLGGPVALDSALGIACVRPEASVPGEEPLGWRQFSGRLGLVDLDAPPEVLAPDLTALRIFAGYAGWGPGQLAGELAQRAWYVVEPELGDVFTTEPDDLWRRVLRRQGGTIAMVANWTEDPDQN</sequence>
<evidence type="ECO:0000313" key="4">
    <source>
        <dbReference type="EMBL" id="GAA2007170.1"/>
    </source>
</evidence>
<organism evidence="4 5">
    <name type="scientific">Catenulispora subtropica</name>
    <dbReference type="NCBI Taxonomy" id="450798"/>
    <lineage>
        <taxon>Bacteria</taxon>
        <taxon>Bacillati</taxon>
        <taxon>Actinomycetota</taxon>
        <taxon>Actinomycetes</taxon>
        <taxon>Catenulisporales</taxon>
        <taxon>Catenulisporaceae</taxon>
        <taxon>Catenulispora</taxon>
    </lineage>
</organism>
<protein>
    <recommendedName>
        <fullName evidence="2">UPF0301 protein GCM10009838_86880</fullName>
    </recommendedName>
</protein>
<evidence type="ECO:0000256" key="2">
    <source>
        <dbReference type="HAMAP-Rule" id="MF_00758"/>
    </source>
</evidence>
<evidence type="ECO:0000256" key="3">
    <source>
        <dbReference type="SAM" id="MobiDB-lite"/>
    </source>
</evidence>
<proteinExistence type="inferred from homology"/>
<reference evidence="4 5" key="1">
    <citation type="journal article" date="2019" name="Int. J. Syst. Evol. Microbiol.">
        <title>The Global Catalogue of Microorganisms (GCM) 10K type strain sequencing project: providing services to taxonomists for standard genome sequencing and annotation.</title>
        <authorList>
            <consortium name="The Broad Institute Genomics Platform"/>
            <consortium name="The Broad Institute Genome Sequencing Center for Infectious Disease"/>
            <person name="Wu L."/>
            <person name="Ma J."/>
        </authorList>
    </citation>
    <scope>NUCLEOTIDE SEQUENCE [LARGE SCALE GENOMIC DNA]</scope>
    <source>
        <strain evidence="4 5">JCM 16013</strain>
    </source>
</reference>
<dbReference type="Proteomes" id="UP001499854">
    <property type="component" value="Unassembled WGS sequence"/>
</dbReference>
<dbReference type="HAMAP" id="MF_00758">
    <property type="entry name" value="UPF0301"/>
    <property type="match status" value="1"/>
</dbReference>
<dbReference type="EMBL" id="BAAAQM010000095">
    <property type="protein sequence ID" value="GAA2007170.1"/>
    <property type="molecule type" value="Genomic_DNA"/>
</dbReference>
<dbReference type="Gene3D" id="3.40.1740.10">
    <property type="entry name" value="VC0467-like"/>
    <property type="match status" value="1"/>
</dbReference>
<comment type="similarity">
    <text evidence="1 2">Belongs to the UPF0301 (AlgH) family.</text>
</comment>
<comment type="caution">
    <text evidence="4">The sequence shown here is derived from an EMBL/GenBank/DDBJ whole genome shotgun (WGS) entry which is preliminary data.</text>
</comment>
<dbReference type="PANTHER" id="PTHR30327">
    <property type="entry name" value="UNCHARACTERIZED PROTEIN YQGE"/>
    <property type="match status" value="1"/>
</dbReference>
<evidence type="ECO:0000256" key="1">
    <source>
        <dbReference type="ARBA" id="ARBA00009600"/>
    </source>
</evidence>
<feature type="region of interest" description="Disordered" evidence="3">
    <location>
        <begin position="1"/>
        <end position="20"/>
    </location>
</feature>